<organism evidence="1 2">
    <name type="scientific">Cotesia glomerata</name>
    <name type="common">Lepidopteran parasitic wasp</name>
    <name type="synonym">Apanteles glomeratus</name>
    <dbReference type="NCBI Taxonomy" id="32391"/>
    <lineage>
        <taxon>Eukaryota</taxon>
        <taxon>Metazoa</taxon>
        <taxon>Ecdysozoa</taxon>
        <taxon>Arthropoda</taxon>
        <taxon>Hexapoda</taxon>
        <taxon>Insecta</taxon>
        <taxon>Pterygota</taxon>
        <taxon>Neoptera</taxon>
        <taxon>Endopterygota</taxon>
        <taxon>Hymenoptera</taxon>
        <taxon>Apocrita</taxon>
        <taxon>Ichneumonoidea</taxon>
        <taxon>Braconidae</taxon>
        <taxon>Microgastrinae</taxon>
        <taxon>Cotesia</taxon>
    </lineage>
</organism>
<sequence length="154" mass="17102">MYPLDVSLRTKIGGSFEPLERYFRTLCHPNDPLSDSILAAAPPTELLHSETPLFVHCSRNVALQPNEEIHSNTSGWWMLVGIGGFICGLVVCEDEKVTTAVVMPLLGARALGVGLTLRMEMKATVIEQEVTLSLINVPHRIYSVLVYTYYTVRV</sequence>
<gene>
    <name evidence="1" type="ORF">KQX54_016205</name>
</gene>
<reference evidence="1 2" key="1">
    <citation type="journal article" date="2021" name="J. Hered.">
        <title>A chromosome-level genome assembly of the parasitoid wasp, Cotesia glomerata (Hymenoptera: Braconidae).</title>
        <authorList>
            <person name="Pinto B.J."/>
            <person name="Weis J.J."/>
            <person name="Gamble T."/>
            <person name="Ode P.J."/>
            <person name="Paul R."/>
            <person name="Zaspel J.M."/>
        </authorList>
    </citation>
    <scope>NUCLEOTIDE SEQUENCE [LARGE SCALE GENOMIC DNA]</scope>
    <source>
        <strain evidence="1">CgM1</strain>
    </source>
</reference>
<accession>A0AAV7HF30</accession>
<dbReference type="EMBL" id="JAHXZJ010002982">
    <property type="protein sequence ID" value="KAH0535408.1"/>
    <property type="molecule type" value="Genomic_DNA"/>
</dbReference>
<dbReference type="AlphaFoldDB" id="A0AAV7HF30"/>
<dbReference type="Proteomes" id="UP000826195">
    <property type="component" value="Unassembled WGS sequence"/>
</dbReference>
<name>A0AAV7HF30_COTGL</name>
<evidence type="ECO:0000313" key="2">
    <source>
        <dbReference type="Proteomes" id="UP000826195"/>
    </source>
</evidence>
<evidence type="ECO:0000313" key="1">
    <source>
        <dbReference type="EMBL" id="KAH0535408.1"/>
    </source>
</evidence>
<comment type="caution">
    <text evidence="1">The sequence shown here is derived from an EMBL/GenBank/DDBJ whole genome shotgun (WGS) entry which is preliminary data.</text>
</comment>
<proteinExistence type="predicted"/>
<protein>
    <submittedName>
        <fullName evidence="1">Uncharacterized protein</fullName>
    </submittedName>
</protein>
<keyword evidence="2" id="KW-1185">Reference proteome</keyword>